<proteinExistence type="predicted"/>
<comment type="caution">
    <text evidence="1">The sequence shown here is derived from an EMBL/GenBank/DDBJ whole genome shotgun (WGS) entry which is preliminary data.</text>
</comment>
<evidence type="ECO:0000313" key="1">
    <source>
        <dbReference type="EMBL" id="MBB4807669.1"/>
    </source>
</evidence>
<gene>
    <name evidence="1" type="ORF">HNP38_002975</name>
</gene>
<dbReference type="InterPro" id="IPR008969">
    <property type="entry name" value="CarboxyPept-like_regulatory"/>
</dbReference>
<dbReference type="EMBL" id="JACHLE010000004">
    <property type="protein sequence ID" value="MBB4807669.1"/>
    <property type="molecule type" value="Genomic_DNA"/>
</dbReference>
<name>A0A840KDR8_9FLAO</name>
<dbReference type="AlphaFoldDB" id="A0A840KDR8"/>
<organism evidence="1 2">
    <name type="scientific">Chryseobacterium defluvii</name>
    <dbReference type="NCBI Taxonomy" id="160396"/>
    <lineage>
        <taxon>Bacteria</taxon>
        <taxon>Pseudomonadati</taxon>
        <taxon>Bacteroidota</taxon>
        <taxon>Flavobacteriia</taxon>
        <taxon>Flavobacteriales</taxon>
        <taxon>Weeksellaceae</taxon>
        <taxon>Chryseobacterium group</taxon>
        <taxon>Chryseobacterium</taxon>
    </lineage>
</organism>
<dbReference type="Proteomes" id="UP000592180">
    <property type="component" value="Unassembled WGS sequence"/>
</dbReference>
<dbReference type="RefSeq" id="WP_184190779.1">
    <property type="nucleotide sequence ID" value="NZ_JACHLE010000004.1"/>
</dbReference>
<reference evidence="1 2" key="1">
    <citation type="submission" date="2020-08" db="EMBL/GenBank/DDBJ databases">
        <title>Functional genomics of gut bacteria from endangered species of beetles.</title>
        <authorList>
            <person name="Carlos-Shanley C."/>
        </authorList>
    </citation>
    <scope>NUCLEOTIDE SEQUENCE [LARGE SCALE GENOMIC DNA]</scope>
    <source>
        <strain evidence="1 2">S00151</strain>
    </source>
</reference>
<protein>
    <recommendedName>
        <fullName evidence="3">Carboxypeptidase-like protein</fullName>
    </recommendedName>
</protein>
<evidence type="ECO:0000313" key="2">
    <source>
        <dbReference type="Proteomes" id="UP000592180"/>
    </source>
</evidence>
<evidence type="ECO:0008006" key="3">
    <source>
        <dbReference type="Google" id="ProtNLM"/>
    </source>
</evidence>
<dbReference type="SUPFAM" id="SSF49464">
    <property type="entry name" value="Carboxypeptidase regulatory domain-like"/>
    <property type="match status" value="1"/>
</dbReference>
<sequence>MIPLLRIEKPCEEPLEQMHNISGGKFCGLCSKKVIDLSGLSDMEIMEILHQNKGVKFCGMVFRHQLNRPLEVKTPIEKNVHSRKITFTKIAAGVVLTASIINSYPAQTNNFTQTEINISPVSKQKNEKENTGDGKYVISGKVLAKETGKPIVTVISLITLTKAYSAKTDANGEYILEVPAEIIQKENLLEFQPESIYYNRILTVFTKEKPLKNHTTILAENGFAREYGEISPIIPTERSLILLNGKKLSHKLFNKSFSIYYDQYDVHYIPKSYIRIFIQDENVEDLFITFVKQ</sequence>
<keyword evidence="2" id="KW-1185">Reference proteome</keyword>
<accession>A0A840KDR8</accession>